<dbReference type="SUPFAM" id="SSF48452">
    <property type="entry name" value="TPR-like"/>
    <property type="match status" value="1"/>
</dbReference>
<dbReference type="CDD" id="cd08977">
    <property type="entry name" value="SusD"/>
    <property type="match status" value="1"/>
</dbReference>
<dbReference type="InterPro" id="IPR012944">
    <property type="entry name" value="SusD_RagB_dom"/>
</dbReference>
<dbReference type="Pfam" id="PF14322">
    <property type="entry name" value="SusD-like_3"/>
    <property type="match status" value="1"/>
</dbReference>
<comment type="similarity">
    <text evidence="2">Belongs to the SusD family.</text>
</comment>
<protein>
    <submittedName>
        <fullName evidence="8">SusD family protein</fullName>
    </submittedName>
</protein>
<gene>
    <name evidence="8" type="ORF">SAMN05192529_10697</name>
</gene>
<feature type="domain" description="SusD-like N-terminal" evidence="7">
    <location>
        <begin position="84"/>
        <end position="223"/>
    </location>
</feature>
<dbReference type="Gene3D" id="1.25.40.390">
    <property type="match status" value="2"/>
</dbReference>
<dbReference type="STRING" id="551991.SAMN05192529_10697"/>
<evidence type="ECO:0000256" key="4">
    <source>
        <dbReference type="ARBA" id="ARBA00023136"/>
    </source>
</evidence>
<dbReference type="InterPro" id="IPR011990">
    <property type="entry name" value="TPR-like_helical_dom_sf"/>
</dbReference>
<evidence type="ECO:0000256" key="2">
    <source>
        <dbReference type="ARBA" id="ARBA00006275"/>
    </source>
</evidence>
<keyword evidence="9" id="KW-1185">Reference proteome</keyword>
<evidence type="ECO:0000256" key="1">
    <source>
        <dbReference type="ARBA" id="ARBA00004442"/>
    </source>
</evidence>
<proteinExistence type="inferred from homology"/>
<dbReference type="Proteomes" id="UP000199041">
    <property type="component" value="Unassembled WGS sequence"/>
</dbReference>
<dbReference type="RefSeq" id="WP_170831172.1">
    <property type="nucleotide sequence ID" value="NZ_FNQY01000006.1"/>
</dbReference>
<dbReference type="EMBL" id="FNQY01000006">
    <property type="protein sequence ID" value="SEA02421.1"/>
    <property type="molecule type" value="Genomic_DNA"/>
</dbReference>
<dbReference type="Pfam" id="PF07980">
    <property type="entry name" value="SusD_RagB"/>
    <property type="match status" value="1"/>
</dbReference>
<keyword evidence="4" id="KW-0472">Membrane</keyword>
<comment type="subcellular location">
    <subcellularLocation>
        <location evidence="1">Cell outer membrane</location>
    </subcellularLocation>
</comment>
<evidence type="ECO:0000259" key="6">
    <source>
        <dbReference type="Pfam" id="PF07980"/>
    </source>
</evidence>
<accession>A0A1H3XU75</accession>
<keyword evidence="3" id="KW-0732">Signal</keyword>
<dbReference type="GO" id="GO:0009279">
    <property type="term" value="C:cell outer membrane"/>
    <property type="evidence" value="ECO:0007669"/>
    <property type="project" value="UniProtKB-SubCell"/>
</dbReference>
<reference evidence="8 9" key="1">
    <citation type="submission" date="2016-10" db="EMBL/GenBank/DDBJ databases">
        <authorList>
            <person name="de Groot N.N."/>
        </authorList>
    </citation>
    <scope>NUCLEOTIDE SEQUENCE [LARGE SCALE GENOMIC DNA]</scope>
    <source>
        <strain evidence="8 9">Vu-144</strain>
    </source>
</reference>
<dbReference type="AlphaFoldDB" id="A0A1H3XU75"/>
<sequence>MYYSKNKIRNYLRFIIVFTLAIYTSSCNKFLAITPTNAVSDQIAITDSASASNALRGNYRTLADGLSSFYFDVLLSGNDILYTQSSAYSLQFLYHTLTSDNDDLGTIWANEYAVINQANFILSKVPDLQNISDKYKSQILGEAYFLRGIAYFNLARTFGNVQLFLKPTLEVSDKYGVSQSPKDEVLNQVLNDLNDAISLLPDVLNRNRATKKSAIALRSRLFLYLDNWDAAEKDASSVISDSSNYKLVYPYSLFYTSSDNSEIIFEASYSLNYPNGMYSGWKSGGNYRPNDSIISLLNDPEVGGSRKSLLTKSGNTILGNLYPSSNGTDPIPLIRVAELFLIRAEARAHLGNYVGAFSDLNKVRSRADLPNIAVSNNSIIYDYLEKEGRVEFALEPYRWFNLVRTGRAASVLNVSEAFRYLFPIPTSEIQADKSLIQNPGYSSSN</sequence>
<keyword evidence="5" id="KW-0998">Cell outer membrane</keyword>
<evidence type="ECO:0000256" key="5">
    <source>
        <dbReference type="ARBA" id="ARBA00023237"/>
    </source>
</evidence>
<dbReference type="InterPro" id="IPR033985">
    <property type="entry name" value="SusD-like_N"/>
</dbReference>
<evidence type="ECO:0000259" key="7">
    <source>
        <dbReference type="Pfam" id="PF14322"/>
    </source>
</evidence>
<evidence type="ECO:0000313" key="9">
    <source>
        <dbReference type="Proteomes" id="UP000199041"/>
    </source>
</evidence>
<organism evidence="8 9">
    <name type="scientific">Arachidicoccus rhizosphaerae</name>
    <dbReference type="NCBI Taxonomy" id="551991"/>
    <lineage>
        <taxon>Bacteria</taxon>
        <taxon>Pseudomonadati</taxon>
        <taxon>Bacteroidota</taxon>
        <taxon>Chitinophagia</taxon>
        <taxon>Chitinophagales</taxon>
        <taxon>Chitinophagaceae</taxon>
        <taxon>Arachidicoccus</taxon>
    </lineage>
</organism>
<feature type="domain" description="RagB/SusD" evidence="6">
    <location>
        <begin position="324"/>
        <end position="405"/>
    </location>
</feature>
<name>A0A1H3XU75_9BACT</name>
<evidence type="ECO:0000256" key="3">
    <source>
        <dbReference type="ARBA" id="ARBA00022729"/>
    </source>
</evidence>
<evidence type="ECO:0000313" key="8">
    <source>
        <dbReference type="EMBL" id="SEA02421.1"/>
    </source>
</evidence>